<evidence type="ECO:0000313" key="2">
    <source>
        <dbReference type="Proteomes" id="UP000729701"/>
    </source>
</evidence>
<protein>
    <submittedName>
        <fullName evidence="1">Uncharacterized protein</fullName>
    </submittedName>
</protein>
<dbReference type="Proteomes" id="UP000729701">
    <property type="component" value="Unassembled WGS sequence"/>
</dbReference>
<dbReference type="EMBL" id="JAHHGZ010000004">
    <property type="protein sequence ID" value="MBW4666780.1"/>
    <property type="molecule type" value="Genomic_DNA"/>
</dbReference>
<dbReference type="AlphaFoldDB" id="A0A951UTK2"/>
<evidence type="ECO:0000313" key="1">
    <source>
        <dbReference type="EMBL" id="MBW4666780.1"/>
    </source>
</evidence>
<organism evidence="1 2">
    <name type="scientific">Cyanomargarita calcarea GSE-NOS-MK-12-04C</name>
    <dbReference type="NCBI Taxonomy" id="2839659"/>
    <lineage>
        <taxon>Bacteria</taxon>
        <taxon>Bacillati</taxon>
        <taxon>Cyanobacteriota</taxon>
        <taxon>Cyanophyceae</taxon>
        <taxon>Nostocales</taxon>
        <taxon>Cyanomargaritaceae</taxon>
        <taxon>Cyanomargarita</taxon>
    </lineage>
</organism>
<reference evidence="1" key="2">
    <citation type="journal article" date="2022" name="Microbiol. Resour. Announc.">
        <title>Metagenome Sequencing to Explore Phylogenomics of Terrestrial Cyanobacteria.</title>
        <authorList>
            <person name="Ward R.D."/>
            <person name="Stajich J.E."/>
            <person name="Johansen J.R."/>
            <person name="Huntemann M."/>
            <person name="Clum A."/>
            <person name="Foster B."/>
            <person name="Foster B."/>
            <person name="Roux S."/>
            <person name="Palaniappan K."/>
            <person name="Varghese N."/>
            <person name="Mukherjee S."/>
            <person name="Reddy T.B.K."/>
            <person name="Daum C."/>
            <person name="Copeland A."/>
            <person name="Chen I.A."/>
            <person name="Ivanova N.N."/>
            <person name="Kyrpides N.C."/>
            <person name="Shapiro N."/>
            <person name="Eloe-Fadrosh E.A."/>
            <person name="Pietrasiak N."/>
        </authorList>
    </citation>
    <scope>NUCLEOTIDE SEQUENCE</scope>
    <source>
        <strain evidence="1">GSE-NOS-MK-12-04C</strain>
    </source>
</reference>
<accession>A0A951UTK2</accession>
<gene>
    <name evidence="1" type="ORF">KME60_04895</name>
</gene>
<reference evidence="1" key="1">
    <citation type="submission" date="2021-05" db="EMBL/GenBank/DDBJ databases">
        <authorList>
            <person name="Pietrasiak N."/>
            <person name="Ward R."/>
            <person name="Stajich J.E."/>
            <person name="Kurbessoian T."/>
        </authorList>
    </citation>
    <scope>NUCLEOTIDE SEQUENCE</scope>
    <source>
        <strain evidence="1">GSE-NOS-MK-12-04C</strain>
    </source>
</reference>
<sequence>MKNNMDNNKIEITGISKPLLRLIDERVRHFGGDRVAYIRDLIERDIFGTSHGQKHTFAELATKRTFDSQQWEADMEFLAQGAEQIPVLPPESFTRESIYGNHD</sequence>
<comment type="caution">
    <text evidence="1">The sequence shown here is derived from an EMBL/GenBank/DDBJ whole genome shotgun (WGS) entry which is preliminary data.</text>
</comment>
<name>A0A951UTK2_9CYAN</name>
<proteinExistence type="predicted"/>